<organism evidence="2">
    <name type="scientific">Micrurus surinamensis</name>
    <name type="common">Surinam coral snake</name>
    <dbReference type="NCBI Taxonomy" id="129470"/>
    <lineage>
        <taxon>Eukaryota</taxon>
        <taxon>Metazoa</taxon>
        <taxon>Chordata</taxon>
        <taxon>Craniata</taxon>
        <taxon>Vertebrata</taxon>
        <taxon>Euteleostomi</taxon>
        <taxon>Lepidosauria</taxon>
        <taxon>Squamata</taxon>
        <taxon>Bifurcata</taxon>
        <taxon>Unidentata</taxon>
        <taxon>Episquamata</taxon>
        <taxon>Toxicofera</taxon>
        <taxon>Serpentes</taxon>
        <taxon>Colubroidea</taxon>
        <taxon>Elapidae</taxon>
        <taxon>Elapinae</taxon>
        <taxon>Micrurus</taxon>
    </lineage>
</organism>
<protein>
    <submittedName>
        <fullName evidence="2">Uncharacterized protein</fullName>
    </submittedName>
</protein>
<dbReference type="EMBL" id="IACN01107345">
    <property type="protein sequence ID" value="LAB63514.1"/>
    <property type="molecule type" value="Transcribed_RNA"/>
</dbReference>
<feature type="signal peptide" evidence="1">
    <location>
        <begin position="1"/>
        <end position="23"/>
    </location>
</feature>
<evidence type="ECO:0000313" key="2">
    <source>
        <dbReference type="EMBL" id="LAB63514.1"/>
    </source>
</evidence>
<name>A0A2D4PZY7_MICSU</name>
<sequence length="153" mass="17343">MTSFLVQQLQVLILLDFRLTRVAEETIREYFEARLSLMEPIFDIACHLLCEGPDYSSEFTYKAPQNVPEGSGILLFIFHANFLGNDVIARLCGPCSVQAVVLNDKFQLPVFLDSHFIYSFSPIQGLNKLFIRLAEAPTAKVKLLIAAYRVQLQ</sequence>
<reference evidence="2" key="2">
    <citation type="submission" date="2017-11" db="EMBL/GenBank/DDBJ databases">
        <title>Coralsnake Venomics: Analyses of Venom Gland Transcriptomes and Proteomes of Six Brazilian Taxa.</title>
        <authorList>
            <person name="Aird S.D."/>
            <person name="Jorge da Silva N."/>
            <person name="Qiu L."/>
            <person name="Villar-Briones A."/>
            <person name="Aparecida-Saddi V."/>
            <person name="Campos-Telles M.P."/>
            <person name="Grau M."/>
            <person name="Mikheyev A.S."/>
        </authorList>
    </citation>
    <scope>NUCLEOTIDE SEQUENCE</scope>
    <source>
        <tissue evidence="2">Venom_gland</tissue>
    </source>
</reference>
<reference evidence="2" key="1">
    <citation type="submission" date="2017-07" db="EMBL/GenBank/DDBJ databases">
        <authorList>
            <person name="Mikheyev A."/>
            <person name="Grau M."/>
        </authorList>
    </citation>
    <scope>NUCLEOTIDE SEQUENCE</scope>
    <source>
        <tissue evidence="2">Venom_gland</tissue>
    </source>
</reference>
<proteinExistence type="predicted"/>
<evidence type="ECO:0000256" key="1">
    <source>
        <dbReference type="SAM" id="SignalP"/>
    </source>
</evidence>
<accession>A0A2D4PZY7</accession>
<feature type="chain" id="PRO_5013656185" evidence="1">
    <location>
        <begin position="24"/>
        <end position="153"/>
    </location>
</feature>
<dbReference type="AlphaFoldDB" id="A0A2D4PZY7"/>
<keyword evidence="1" id="KW-0732">Signal</keyword>